<accession>A0A5E4SJF7</accession>
<dbReference type="EMBL" id="CABPSN010000001">
    <property type="protein sequence ID" value="VVD74139.1"/>
    <property type="molecule type" value="Genomic_DNA"/>
</dbReference>
<organism evidence="1 2">
    <name type="scientific">Pandoraea aquatica</name>
    <dbReference type="NCBI Taxonomy" id="2508290"/>
    <lineage>
        <taxon>Bacteria</taxon>
        <taxon>Pseudomonadati</taxon>
        <taxon>Pseudomonadota</taxon>
        <taxon>Betaproteobacteria</taxon>
        <taxon>Burkholderiales</taxon>
        <taxon>Burkholderiaceae</taxon>
        <taxon>Pandoraea</taxon>
    </lineage>
</organism>
<evidence type="ECO:0000313" key="2">
    <source>
        <dbReference type="Proteomes" id="UP000366819"/>
    </source>
</evidence>
<reference evidence="1 2" key="1">
    <citation type="submission" date="2019-08" db="EMBL/GenBank/DDBJ databases">
        <authorList>
            <person name="Peeters C."/>
        </authorList>
    </citation>
    <scope>NUCLEOTIDE SEQUENCE [LARGE SCALE GENOMIC DNA]</scope>
    <source>
        <strain evidence="1 2">LMG 31011</strain>
    </source>
</reference>
<gene>
    <name evidence="1" type="ORF">PAQ31011_00774</name>
</gene>
<dbReference type="Proteomes" id="UP000366819">
    <property type="component" value="Unassembled WGS sequence"/>
</dbReference>
<evidence type="ECO:0000313" key="1">
    <source>
        <dbReference type="EMBL" id="VVD74139.1"/>
    </source>
</evidence>
<proteinExistence type="predicted"/>
<dbReference type="AlphaFoldDB" id="A0A5E4SJF7"/>
<protein>
    <submittedName>
        <fullName evidence="1">Uncharacterized protein</fullName>
    </submittedName>
</protein>
<sequence length="157" mass="17301">MGNLLLQRLNQFFSGGEFAFEHLIKIRLVLAQRPAEIIQRGMRRCDPIQQLIVCVYHTIIFAESMIACSSLSLALVLCIDLVDCVASGFKGSKNTTIFVDSVIGALERLNELTGSASELLHHSALLFTCVNRVVNCLKEIDTTSGFEPNELSEGTKL</sequence>
<name>A0A5E4SJF7_9BURK</name>
<keyword evidence="2" id="KW-1185">Reference proteome</keyword>